<dbReference type="RefSeq" id="WP_088918918.1">
    <property type="nucleotide sequence ID" value="NZ_CP018632.1"/>
</dbReference>
<accession>A0A2Z2NR17</accession>
<dbReference type="PROSITE" id="PS51257">
    <property type="entry name" value="PROKAR_LIPOPROTEIN"/>
    <property type="match status" value="1"/>
</dbReference>
<organism evidence="2 3">
    <name type="scientific">Granulosicoccus antarcticus IMCC3135</name>
    <dbReference type="NCBI Taxonomy" id="1192854"/>
    <lineage>
        <taxon>Bacteria</taxon>
        <taxon>Pseudomonadati</taxon>
        <taxon>Pseudomonadota</taxon>
        <taxon>Gammaproteobacteria</taxon>
        <taxon>Chromatiales</taxon>
        <taxon>Granulosicoccaceae</taxon>
        <taxon>Granulosicoccus</taxon>
    </lineage>
</organism>
<sequence length="183" mass="20770">MKFKFGQYLRISVLGILMSALTACSSMQINDIPVTDQPFEVEQYFLGSTRAQGIVFDRGGAPMRYFSVQLEGAWDEATQTLTLEEDFQFDDGEISERTWFITRVAEGHYTGKAADVEGQAVGRSKGNALNWQYTLNIPYKNSTLAVQLNDWMYLQDDVLLNRAVMKKFGFRVGEIFISFDRAS</sequence>
<feature type="signal peptide" evidence="1">
    <location>
        <begin position="1"/>
        <end position="25"/>
    </location>
</feature>
<dbReference type="InterPro" id="IPR024409">
    <property type="entry name" value="DUF3833"/>
</dbReference>
<feature type="chain" id="PRO_5016321198" description="Lipoprotein" evidence="1">
    <location>
        <begin position="26"/>
        <end position="183"/>
    </location>
</feature>
<name>A0A2Z2NR17_9GAMM</name>
<dbReference type="EMBL" id="CP018632">
    <property type="protein sequence ID" value="ASJ73783.1"/>
    <property type="molecule type" value="Genomic_DNA"/>
</dbReference>
<evidence type="ECO:0000256" key="1">
    <source>
        <dbReference type="SAM" id="SignalP"/>
    </source>
</evidence>
<dbReference type="OrthoDB" id="5296954at2"/>
<evidence type="ECO:0000313" key="2">
    <source>
        <dbReference type="EMBL" id="ASJ73783.1"/>
    </source>
</evidence>
<evidence type="ECO:0008006" key="4">
    <source>
        <dbReference type="Google" id="ProtNLM"/>
    </source>
</evidence>
<protein>
    <recommendedName>
        <fullName evidence="4">Lipoprotein</fullName>
    </recommendedName>
</protein>
<dbReference type="Pfam" id="PF12915">
    <property type="entry name" value="DUF3833"/>
    <property type="match status" value="1"/>
</dbReference>
<keyword evidence="1" id="KW-0732">Signal</keyword>
<evidence type="ECO:0000313" key="3">
    <source>
        <dbReference type="Proteomes" id="UP000250079"/>
    </source>
</evidence>
<dbReference type="KEGG" id="gai:IMCC3135_18520"/>
<keyword evidence="3" id="KW-1185">Reference proteome</keyword>
<reference evidence="2 3" key="1">
    <citation type="submission" date="2016-12" db="EMBL/GenBank/DDBJ databases">
        <authorList>
            <person name="Song W.-J."/>
            <person name="Kurnit D.M."/>
        </authorList>
    </citation>
    <scope>NUCLEOTIDE SEQUENCE [LARGE SCALE GENOMIC DNA]</scope>
    <source>
        <strain evidence="2 3">IMCC3135</strain>
    </source>
</reference>
<gene>
    <name evidence="2" type="ORF">IMCC3135_18520</name>
</gene>
<dbReference type="Proteomes" id="UP000250079">
    <property type="component" value="Chromosome"/>
</dbReference>
<dbReference type="AlphaFoldDB" id="A0A2Z2NR17"/>
<proteinExistence type="predicted"/>